<reference evidence="1" key="1">
    <citation type="journal article" date="2015" name="Nature">
        <title>Complex archaea that bridge the gap between prokaryotes and eukaryotes.</title>
        <authorList>
            <person name="Spang A."/>
            <person name="Saw J.H."/>
            <person name="Jorgensen S.L."/>
            <person name="Zaremba-Niedzwiedzka K."/>
            <person name="Martijn J."/>
            <person name="Lind A.E."/>
            <person name="van Eijk R."/>
            <person name="Schleper C."/>
            <person name="Guy L."/>
            <person name="Ettema T.J."/>
        </authorList>
    </citation>
    <scope>NUCLEOTIDE SEQUENCE</scope>
</reference>
<comment type="caution">
    <text evidence="1">The sequence shown here is derived from an EMBL/GenBank/DDBJ whole genome shotgun (WGS) entry which is preliminary data.</text>
</comment>
<evidence type="ECO:0000313" key="1">
    <source>
        <dbReference type="EMBL" id="KKM75881.1"/>
    </source>
</evidence>
<accession>A0A0F9KMB4</accession>
<name>A0A0F9KMB4_9ZZZZ</name>
<dbReference type="AlphaFoldDB" id="A0A0F9KMB4"/>
<gene>
    <name evidence="1" type="ORF">LCGC14_1385750</name>
</gene>
<dbReference type="EMBL" id="LAZR01008899">
    <property type="protein sequence ID" value="KKM75881.1"/>
    <property type="molecule type" value="Genomic_DNA"/>
</dbReference>
<organism evidence="1">
    <name type="scientific">marine sediment metagenome</name>
    <dbReference type="NCBI Taxonomy" id="412755"/>
    <lineage>
        <taxon>unclassified sequences</taxon>
        <taxon>metagenomes</taxon>
        <taxon>ecological metagenomes</taxon>
    </lineage>
</organism>
<sequence length="52" mass="6000">MDKESTSDMQGEYMDLETHKGIEQKRHAVLVDKATDIAERVVRLFSFNDKSV</sequence>
<proteinExistence type="predicted"/>
<protein>
    <submittedName>
        <fullName evidence="1">Uncharacterized protein</fullName>
    </submittedName>
</protein>